<keyword evidence="2" id="KW-1133">Transmembrane helix</keyword>
<sequence length="75" mass="8149">MARVKVSGPILEQAIARGEELRTPMDQMLSRTGTTTSEEDGSTYINIHIGWKSFVVFGLVVAQALASLILQNTSL</sequence>
<protein>
    <submittedName>
        <fullName evidence="3">Uncharacterized protein</fullName>
    </submittedName>
</protein>
<name>A0A514D5S3_9VIRU</name>
<feature type="region of interest" description="Disordered" evidence="1">
    <location>
        <begin position="21"/>
        <end position="40"/>
    </location>
</feature>
<evidence type="ECO:0000256" key="2">
    <source>
        <dbReference type="SAM" id="Phobius"/>
    </source>
</evidence>
<evidence type="ECO:0000256" key="1">
    <source>
        <dbReference type="SAM" id="MobiDB-lite"/>
    </source>
</evidence>
<evidence type="ECO:0000313" key="3">
    <source>
        <dbReference type="EMBL" id="QDH88973.1"/>
    </source>
</evidence>
<dbReference type="EMBL" id="MN034510">
    <property type="protein sequence ID" value="QDH88973.1"/>
    <property type="molecule type" value="Genomic_RNA"/>
</dbReference>
<reference evidence="3" key="1">
    <citation type="submission" date="2019-05" db="EMBL/GenBank/DDBJ databases">
        <title>Metatranscriptomic reconstruction reveals RNA viruses with the potential to shape carbon cycling in soil.</title>
        <authorList>
            <person name="Starr E.P."/>
            <person name="Nuccio E."/>
            <person name="Pett-Ridge J."/>
            <person name="Banfield J.F."/>
            <person name="Firestone M.K."/>
        </authorList>
    </citation>
    <scope>NUCLEOTIDE SEQUENCE</scope>
    <source>
        <strain evidence="3">H4_Bulk_46_scaffold_292</strain>
    </source>
</reference>
<keyword evidence="2" id="KW-0472">Membrane</keyword>
<accession>A0A514D5S3</accession>
<proteinExistence type="predicted"/>
<organism evidence="3">
    <name type="scientific">Leviviridae sp</name>
    <dbReference type="NCBI Taxonomy" id="2027243"/>
    <lineage>
        <taxon>Viruses</taxon>
        <taxon>Riboviria</taxon>
        <taxon>Orthornavirae</taxon>
        <taxon>Lenarviricota</taxon>
        <taxon>Leviviricetes</taxon>
        <taxon>Norzivirales</taxon>
        <taxon>Fiersviridae</taxon>
    </lineage>
</organism>
<gene>
    <name evidence="3" type="ORF">H4Bulk46292_000003</name>
</gene>
<keyword evidence="2" id="KW-0812">Transmembrane</keyword>
<feature type="transmembrane region" description="Helical" evidence="2">
    <location>
        <begin position="49"/>
        <end position="70"/>
    </location>
</feature>